<dbReference type="GO" id="GO:0008061">
    <property type="term" value="F:chitin binding"/>
    <property type="evidence" value="ECO:0007669"/>
    <property type="project" value="InterPro"/>
</dbReference>
<keyword evidence="8" id="KW-1185">Reference proteome</keyword>
<evidence type="ECO:0000313" key="8">
    <source>
        <dbReference type="Proteomes" id="UP001431209"/>
    </source>
</evidence>
<dbReference type="Gene3D" id="3.20.20.80">
    <property type="entry name" value="Glycosidases"/>
    <property type="match status" value="1"/>
</dbReference>
<accession>A0AAW2YIG8</accession>
<feature type="domain" description="GH18" evidence="6">
    <location>
        <begin position="25"/>
        <end position="325"/>
    </location>
</feature>
<feature type="chain" id="PRO_5043621286" description="GH18 domain-containing protein" evidence="5">
    <location>
        <begin position="18"/>
        <end position="325"/>
    </location>
</feature>
<proteinExistence type="inferred from homology"/>
<evidence type="ECO:0000313" key="7">
    <source>
        <dbReference type="EMBL" id="KAL0476779.1"/>
    </source>
</evidence>
<evidence type="ECO:0000256" key="2">
    <source>
        <dbReference type="ARBA" id="ARBA00023295"/>
    </source>
</evidence>
<feature type="signal peptide" evidence="5">
    <location>
        <begin position="1"/>
        <end position="17"/>
    </location>
</feature>
<sequence>MRAVIIACLAIVAFATAAPNGFSNKEFAGYFQSWTAGWASDPAKHSIARMPPYVTIINIAFARWNLQYNKGQRTFGGTGIDFSSDFNTVAGAIKLYKEKTGGKVLLSVGGATYTDFKSANFKAAADIVEDLGIDGIDIDYEPAGGACSWATGGNSCPGDNDLVWLIENYRRALPSPKLLTAAGWSTGAFGYDRFPSDRYKANIKGANFGLFINPLKKVGQLLDAIFIMSYDASNDLPVTETLEAYRGLYKGALLIGVEVPPEAWGGHVLNMGEVENFINYGKQHNGQGIMLWSIQKQGNPSPTQVGQAVCRGLGLSGCDQQLPSN</sequence>
<dbReference type="SUPFAM" id="SSF51445">
    <property type="entry name" value="(Trans)glycosidases"/>
    <property type="match status" value="1"/>
</dbReference>
<evidence type="ECO:0000256" key="4">
    <source>
        <dbReference type="RuleBase" id="RU004453"/>
    </source>
</evidence>
<gene>
    <name evidence="7" type="ORF">AKO1_002768</name>
</gene>
<dbReference type="InterPro" id="IPR017853">
    <property type="entry name" value="GH"/>
</dbReference>
<dbReference type="PROSITE" id="PS51910">
    <property type="entry name" value="GH18_2"/>
    <property type="match status" value="1"/>
</dbReference>
<evidence type="ECO:0000256" key="3">
    <source>
        <dbReference type="RuleBase" id="RU000489"/>
    </source>
</evidence>
<dbReference type="InterPro" id="IPR001579">
    <property type="entry name" value="Glyco_hydro_18_chit_AS"/>
</dbReference>
<keyword evidence="5" id="KW-0732">Signal</keyword>
<evidence type="ECO:0000256" key="5">
    <source>
        <dbReference type="SAM" id="SignalP"/>
    </source>
</evidence>
<dbReference type="PROSITE" id="PS01095">
    <property type="entry name" value="GH18_1"/>
    <property type="match status" value="1"/>
</dbReference>
<comment type="similarity">
    <text evidence="4">Belongs to the glycosyl hydrolase 18 family.</text>
</comment>
<dbReference type="GO" id="GO:0005975">
    <property type="term" value="P:carbohydrate metabolic process"/>
    <property type="evidence" value="ECO:0007669"/>
    <property type="project" value="InterPro"/>
</dbReference>
<keyword evidence="1 3" id="KW-0378">Hydrolase</keyword>
<dbReference type="InterPro" id="IPR001223">
    <property type="entry name" value="Glyco_hydro18_cat"/>
</dbReference>
<comment type="caution">
    <text evidence="7">The sequence shown here is derived from an EMBL/GenBank/DDBJ whole genome shotgun (WGS) entry which is preliminary data.</text>
</comment>
<evidence type="ECO:0000256" key="1">
    <source>
        <dbReference type="ARBA" id="ARBA00022801"/>
    </source>
</evidence>
<reference evidence="7 8" key="1">
    <citation type="submission" date="2024-03" db="EMBL/GenBank/DDBJ databases">
        <title>The Acrasis kona genome and developmental transcriptomes reveal deep origins of eukaryotic multicellular pathways.</title>
        <authorList>
            <person name="Sheikh S."/>
            <person name="Fu C.-J."/>
            <person name="Brown M.W."/>
            <person name="Baldauf S.L."/>
        </authorList>
    </citation>
    <scope>NUCLEOTIDE SEQUENCE [LARGE SCALE GENOMIC DNA]</scope>
    <source>
        <strain evidence="7 8">ATCC MYA-3509</strain>
    </source>
</reference>
<dbReference type="Proteomes" id="UP001431209">
    <property type="component" value="Unassembled WGS sequence"/>
</dbReference>
<protein>
    <recommendedName>
        <fullName evidence="6">GH18 domain-containing protein</fullName>
    </recommendedName>
</protein>
<keyword evidence="2 3" id="KW-0326">Glycosidase</keyword>
<dbReference type="GO" id="GO:0004553">
    <property type="term" value="F:hydrolase activity, hydrolyzing O-glycosyl compounds"/>
    <property type="evidence" value="ECO:0007669"/>
    <property type="project" value="InterPro"/>
</dbReference>
<evidence type="ECO:0000259" key="6">
    <source>
        <dbReference type="PROSITE" id="PS51910"/>
    </source>
</evidence>
<dbReference type="AlphaFoldDB" id="A0AAW2YIG8"/>
<dbReference type="SMART" id="SM00636">
    <property type="entry name" value="Glyco_18"/>
    <property type="match status" value="1"/>
</dbReference>
<name>A0AAW2YIG8_9EUKA</name>
<dbReference type="InterPro" id="IPR011583">
    <property type="entry name" value="Chitinase_II/V-like_cat"/>
</dbReference>
<dbReference type="Pfam" id="PF00704">
    <property type="entry name" value="Glyco_hydro_18"/>
    <property type="match status" value="1"/>
</dbReference>
<dbReference type="EMBL" id="JAOPGA020000092">
    <property type="protein sequence ID" value="KAL0476779.1"/>
    <property type="molecule type" value="Genomic_DNA"/>
</dbReference>
<organism evidence="7 8">
    <name type="scientific">Acrasis kona</name>
    <dbReference type="NCBI Taxonomy" id="1008807"/>
    <lineage>
        <taxon>Eukaryota</taxon>
        <taxon>Discoba</taxon>
        <taxon>Heterolobosea</taxon>
        <taxon>Tetramitia</taxon>
        <taxon>Eutetramitia</taxon>
        <taxon>Acrasidae</taxon>
        <taxon>Acrasis</taxon>
    </lineage>
</organism>
<dbReference type="CDD" id="cd00598">
    <property type="entry name" value="GH18_chitinase-like"/>
    <property type="match status" value="1"/>
</dbReference>